<keyword evidence="4 6" id="KW-1133">Transmembrane helix</keyword>
<evidence type="ECO:0000256" key="6">
    <source>
        <dbReference type="SAM" id="Phobius"/>
    </source>
</evidence>
<dbReference type="Proteomes" id="UP000727456">
    <property type="component" value="Unassembled WGS sequence"/>
</dbReference>
<comment type="subcellular location">
    <subcellularLocation>
        <location evidence="1">Membrane</location>
        <topology evidence="1">Multi-pass membrane protein</topology>
    </subcellularLocation>
</comment>
<name>A0ABX0TYJ3_9SPHN</name>
<evidence type="ECO:0000256" key="5">
    <source>
        <dbReference type="ARBA" id="ARBA00023136"/>
    </source>
</evidence>
<feature type="transmembrane region" description="Helical" evidence="6">
    <location>
        <begin position="298"/>
        <end position="321"/>
    </location>
</feature>
<dbReference type="InterPro" id="IPR036259">
    <property type="entry name" value="MFS_trans_sf"/>
</dbReference>
<feature type="transmembrane region" description="Helical" evidence="6">
    <location>
        <begin position="134"/>
        <end position="151"/>
    </location>
</feature>
<sequence>MYLSQSIARQIAIDCENNFCGVSRFRKMRESSMDGVAGQERRIAGERSSVRPSMGFGQSKLSLLSIVQMNIGFFGLQFSFGLQQSNMGPIYSYLGASEAAMPLLWLAGPMTGLIVQPLVGALSDRTISRLGRRTPYFLVGAVICSLGLLAMPYSRTLWIAATLLWILDAANNITMEPYRAYVGDRLNASQRPIGFLTQSAFTGLAQTLAYLAPSILVFWGMDANAVDANHVPNITRAAFLIGAVLSLTTILWSALSVRELPPSQEQIAKMRRTPLSLRGTIDDICSAFIEMPPTMRQLALAMLCQWYAMFCYWQFITFAVARTLHNTADPSSPGFRDAALATGQLGGFYNFVAFGAAFIMVPITRRCGARAVHAFCMVAAGAAMLIIPGIETKALLFVPMIGIGIGWASLMGNPYVMLVDSIPPERTGVYMGIFNMFIVVPMLIESLTMPLLYNRILGGDPRHVLCLSGMLMLAAAAATMRISGQPRGAKLP</sequence>
<evidence type="ECO:0000256" key="1">
    <source>
        <dbReference type="ARBA" id="ARBA00004141"/>
    </source>
</evidence>
<dbReference type="Gene3D" id="1.20.1250.20">
    <property type="entry name" value="MFS general substrate transporter like domains"/>
    <property type="match status" value="1"/>
</dbReference>
<evidence type="ECO:0000313" key="8">
    <source>
        <dbReference type="Proteomes" id="UP000727456"/>
    </source>
</evidence>
<dbReference type="InterPro" id="IPR011701">
    <property type="entry name" value="MFS"/>
</dbReference>
<protein>
    <submittedName>
        <fullName evidence="7">Maltose/moltooligosaccharide transporter</fullName>
    </submittedName>
</protein>
<evidence type="ECO:0000256" key="3">
    <source>
        <dbReference type="ARBA" id="ARBA00022692"/>
    </source>
</evidence>
<keyword evidence="2" id="KW-0813">Transport</keyword>
<feature type="transmembrane region" description="Helical" evidence="6">
    <location>
        <begin position="371"/>
        <end position="390"/>
    </location>
</feature>
<dbReference type="PANTHER" id="PTHR19432">
    <property type="entry name" value="SUGAR TRANSPORTER"/>
    <property type="match status" value="1"/>
</dbReference>
<dbReference type="PANTHER" id="PTHR19432:SF35">
    <property type="entry name" value="SOLUTE CARRIER FAMILY 45 MEMBER 3 ISOFORM X1"/>
    <property type="match status" value="1"/>
</dbReference>
<dbReference type="SUPFAM" id="SSF103473">
    <property type="entry name" value="MFS general substrate transporter"/>
    <property type="match status" value="1"/>
</dbReference>
<feature type="transmembrane region" description="Helical" evidence="6">
    <location>
        <begin position="61"/>
        <end position="82"/>
    </location>
</feature>
<keyword evidence="3 6" id="KW-0812">Transmembrane</keyword>
<feature type="transmembrane region" description="Helical" evidence="6">
    <location>
        <begin position="102"/>
        <end position="122"/>
    </location>
</feature>
<dbReference type="Pfam" id="PF07690">
    <property type="entry name" value="MFS_1"/>
    <property type="match status" value="1"/>
</dbReference>
<feature type="transmembrane region" description="Helical" evidence="6">
    <location>
        <begin position="195"/>
        <end position="221"/>
    </location>
</feature>
<gene>
    <name evidence="7" type="ORF">FHS31_003200</name>
</gene>
<organism evidence="7 8">
    <name type="scientific">Sphingomonas vulcanisoli</name>
    <dbReference type="NCBI Taxonomy" id="1658060"/>
    <lineage>
        <taxon>Bacteria</taxon>
        <taxon>Pseudomonadati</taxon>
        <taxon>Pseudomonadota</taxon>
        <taxon>Alphaproteobacteria</taxon>
        <taxon>Sphingomonadales</taxon>
        <taxon>Sphingomonadaceae</taxon>
        <taxon>Sphingomonas</taxon>
    </lineage>
</organism>
<feature type="transmembrane region" description="Helical" evidence="6">
    <location>
        <begin position="464"/>
        <end position="482"/>
    </location>
</feature>
<proteinExistence type="predicted"/>
<feature type="transmembrane region" description="Helical" evidence="6">
    <location>
        <begin position="341"/>
        <end position="364"/>
    </location>
</feature>
<feature type="transmembrane region" description="Helical" evidence="6">
    <location>
        <begin position="428"/>
        <end position="444"/>
    </location>
</feature>
<feature type="transmembrane region" description="Helical" evidence="6">
    <location>
        <begin position="396"/>
        <end position="416"/>
    </location>
</feature>
<evidence type="ECO:0000256" key="4">
    <source>
        <dbReference type="ARBA" id="ARBA00022989"/>
    </source>
</evidence>
<evidence type="ECO:0000256" key="2">
    <source>
        <dbReference type="ARBA" id="ARBA00022448"/>
    </source>
</evidence>
<accession>A0ABX0TYJ3</accession>
<feature type="transmembrane region" description="Helical" evidence="6">
    <location>
        <begin position="157"/>
        <end position="174"/>
    </location>
</feature>
<comment type="caution">
    <text evidence="7">The sequence shown here is derived from an EMBL/GenBank/DDBJ whole genome shotgun (WGS) entry which is preliminary data.</text>
</comment>
<keyword evidence="5 6" id="KW-0472">Membrane</keyword>
<dbReference type="EMBL" id="JAAOZC010000012">
    <property type="protein sequence ID" value="NIJ09567.1"/>
    <property type="molecule type" value="Genomic_DNA"/>
</dbReference>
<feature type="transmembrane region" description="Helical" evidence="6">
    <location>
        <begin position="233"/>
        <end position="255"/>
    </location>
</feature>
<reference evidence="7 8" key="1">
    <citation type="submission" date="2020-03" db="EMBL/GenBank/DDBJ databases">
        <title>Genomic Encyclopedia of Type Strains, Phase III (KMG-III): the genomes of soil and plant-associated and newly described type strains.</title>
        <authorList>
            <person name="Whitman W."/>
        </authorList>
    </citation>
    <scope>NUCLEOTIDE SEQUENCE [LARGE SCALE GENOMIC DNA]</scope>
    <source>
        <strain evidence="7 8">CECT 8804</strain>
    </source>
</reference>
<evidence type="ECO:0000313" key="7">
    <source>
        <dbReference type="EMBL" id="NIJ09567.1"/>
    </source>
</evidence>
<keyword evidence="8" id="KW-1185">Reference proteome</keyword>